<keyword evidence="2" id="KW-0255">Endonuclease</keyword>
<dbReference type="RefSeq" id="WP_272095751.1">
    <property type="nucleotide sequence ID" value="NZ_JAQNDK010000001.1"/>
</dbReference>
<gene>
    <name evidence="2" type="ORF">POL72_14240</name>
</gene>
<sequence length="213" mass="23496">MVQAAARSPAPASGRRMSLVEWAALPEDEPGELVDGLLVEEEVSGYVHEVVVGWLIHMLRVWITPRGGLVGGSDAKFAVKAQRGRKPDVTVFFPENRRPPARGLVRIPPDIAVEVVSPTPSDGRRDRVEKLREYAAFGVRWYWIVDPQLRSIEVLELGADGRYAHALDATDGSIDVPGCEGLRLELDALWEEVDQLGAEEGEAPEEDQESLPR</sequence>
<dbReference type="GO" id="GO:0004519">
    <property type="term" value="F:endonuclease activity"/>
    <property type="evidence" value="ECO:0007669"/>
    <property type="project" value="UniProtKB-KW"/>
</dbReference>
<dbReference type="InterPro" id="IPR011335">
    <property type="entry name" value="Restrct_endonuc-II-like"/>
</dbReference>
<comment type="caution">
    <text evidence="2">The sequence shown here is derived from an EMBL/GenBank/DDBJ whole genome shotgun (WGS) entry which is preliminary data.</text>
</comment>
<proteinExistence type="predicted"/>
<feature type="domain" description="Putative restriction endonuclease" evidence="1">
    <location>
        <begin position="25"/>
        <end position="168"/>
    </location>
</feature>
<organism evidence="2 3">
    <name type="scientific">Sorangium atrum</name>
    <dbReference type="NCBI Taxonomy" id="2995308"/>
    <lineage>
        <taxon>Bacteria</taxon>
        <taxon>Pseudomonadati</taxon>
        <taxon>Myxococcota</taxon>
        <taxon>Polyangia</taxon>
        <taxon>Polyangiales</taxon>
        <taxon>Polyangiaceae</taxon>
        <taxon>Sorangium</taxon>
    </lineage>
</organism>
<dbReference type="Pfam" id="PF05685">
    <property type="entry name" value="Uma2"/>
    <property type="match status" value="1"/>
</dbReference>
<accession>A0ABT5BXK5</accession>
<dbReference type="SUPFAM" id="SSF52980">
    <property type="entry name" value="Restriction endonuclease-like"/>
    <property type="match status" value="1"/>
</dbReference>
<protein>
    <submittedName>
        <fullName evidence="2">Uma2 family endonuclease</fullName>
    </submittedName>
</protein>
<dbReference type="PANTHER" id="PTHR34107:SF4">
    <property type="entry name" value="SLL1222 PROTEIN"/>
    <property type="match status" value="1"/>
</dbReference>
<name>A0ABT5BXK5_9BACT</name>
<dbReference type="InterPro" id="IPR008538">
    <property type="entry name" value="Uma2"/>
</dbReference>
<keyword evidence="2" id="KW-0378">Hydrolase</keyword>
<dbReference type="Proteomes" id="UP001217485">
    <property type="component" value="Unassembled WGS sequence"/>
</dbReference>
<evidence type="ECO:0000313" key="3">
    <source>
        <dbReference type="Proteomes" id="UP001217485"/>
    </source>
</evidence>
<dbReference type="InterPro" id="IPR012296">
    <property type="entry name" value="Nuclease_put_TT1808"/>
</dbReference>
<keyword evidence="2" id="KW-0540">Nuclease</keyword>
<dbReference type="PANTHER" id="PTHR34107">
    <property type="entry name" value="SLL0198 PROTEIN-RELATED"/>
    <property type="match status" value="1"/>
</dbReference>
<dbReference type="Gene3D" id="3.90.1570.10">
    <property type="entry name" value="tt1808, chain A"/>
    <property type="match status" value="1"/>
</dbReference>
<evidence type="ECO:0000313" key="2">
    <source>
        <dbReference type="EMBL" id="MDC0678901.1"/>
    </source>
</evidence>
<keyword evidence="3" id="KW-1185">Reference proteome</keyword>
<evidence type="ECO:0000259" key="1">
    <source>
        <dbReference type="Pfam" id="PF05685"/>
    </source>
</evidence>
<dbReference type="EMBL" id="JAQNDK010000001">
    <property type="protein sequence ID" value="MDC0678901.1"/>
    <property type="molecule type" value="Genomic_DNA"/>
</dbReference>
<dbReference type="CDD" id="cd06260">
    <property type="entry name" value="DUF820-like"/>
    <property type="match status" value="1"/>
</dbReference>
<reference evidence="2 3" key="1">
    <citation type="submission" date="2023-01" db="EMBL/GenBank/DDBJ databases">
        <title>Minimal conservation of predation-associated metabolite biosynthetic gene clusters underscores biosynthetic potential of Myxococcota including descriptions for ten novel species: Archangium lansinium sp. nov., Myxococcus landrumus sp. nov., Nannocystis bai.</title>
        <authorList>
            <person name="Ahearne A."/>
            <person name="Stevens C."/>
            <person name="Dowd S."/>
        </authorList>
    </citation>
    <scope>NUCLEOTIDE SEQUENCE [LARGE SCALE GENOMIC DNA]</scope>
    <source>
        <strain evidence="2 3">WIWO2</strain>
    </source>
</reference>